<dbReference type="AlphaFoldDB" id="J9H369"/>
<evidence type="ECO:0000313" key="1">
    <source>
        <dbReference type="EMBL" id="EJX10403.1"/>
    </source>
</evidence>
<proteinExistence type="predicted"/>
<protein>
    <submittedName>
        <fullName evidence="1">Uncharacterized protein</fullName>
    </submittedName>
</protein>
<gene>
    <name evidence="1" type="ORF">EVA_01338</name>
</gene>
<dbReference type="EMBL" id="AMCI01000192">
    <property type="protein sequence ID" value="EJX10403.1"/>
    <property type="molecule type" value="Genomic_DNA"/>
</dbReference>
<accession>J9H369</accession>
<comment type="caution">
    <text evidence="1">The sequence shown here is derived from an EMBL/GenBank/DDBJ whole genome shotgun (WGS) entry which is preliminary data.</text>
</comment>
<name>J9H369_9ZZZZ</name>
<sequence>MRNKMWLILLRLDLYKTLFFIRNAKITLNFEKEK</sequence>
<organism evidence="1">
    <name type="scientific">gut metagenome</name>
    <dbReference type="NCBI Taxonomy" id="749906"/>
    <lineage>
        <taxon>unclassified sequences</taxon>
        <taxon>metagenomes</taxon>
        <taxon>organismal metagenomes</taxon>
    </lineage>
</organism>
<reference evidence="1" key="1">
    <citation type="journal article" date="2012" name="PLoS ONE">
        <title>Gene sets for utilization of primary and secondary nutrition supplies in the distal gut of endangered iberian lynx.</title>
        <authorList>
            <person name="Alcaide M."/>
            <person name="Messina E."/>
            <person name="Richter M."/>
            <person name="Bargiela R."/>
            <person name="Peplies J."/>
            <person name="Huws S.A."/>
            <person name="Newbold C.J."/>
            <person name="Golyshin P.N."/>
            <person name="Simon M.A."/>
            <person name="Lopez G."/>
            <person name="Yakimov M.M."/>
            <person name="Ferrer M."/>
        </authorList>
    </citation>
    <scope>NUCLEOTIDE SEQUENCE</scope>
</reference>